<dbReference type="EMBL" id="JAWJEJ010000001">
    <property type="protein sequence ID" value="MDV3455486.1"/>
    <property type="molecule type" value="Genomic_DNA"/>
</dbReference>
<dbReference type="RefSeq" id="WP_317224707.1">
    <property type="nucleotide sequence ID" value="NZ_JAWJEJ010000001.1"/>
</dbReference>
<keyword evidence="1" id="KW-1133">Transmembrane helix</keyword>
<gene>
    <name evidence="2" type="ORF">RZN05_00705</name>
</gene>
<evidence type="ECO:0000313" key="2">
    <source>
        <dbReference type="EMBL" id="MDV3455486.1"/>
    </source>
</evidence>
<reference evidence="2 3" key="1">
    <citation type="submission" date="2023-10" db="EMBL/GenBank/DDBJ databases">
        <title>Sphingomonas sp. HF-S4 16S ribosomal RNA gene Genome sequencing and assembly.</title>
        <authorList>
            <person name="Lee H."/>
        </authorList>
    </citation>
    <scope>NUCLEOTIDE SEQUENCE [LARGE SCALE GENOMIC DNA]</scope>
    <source>
        <strain evidence="2 3">HF-S4</strain>
    </source>
</reference>
<feature type="transmembrane region" description="Helical" evidence="1">
    <location>
        <begin position="22"/>
        <end position="43"/>
    </location>
</feature>
<evidence type="ECO:0000313" key="3">
    <source>
        <dbReference type="Proteomes" id="UP001273531"/>
    </source>
</evidence>
<feature type="transmembrane region" description="Helical" evidence="1">
    <location>
        <begin position="111"/>
        <end position="137"/>
    </location>
</feature>
<dbReference type="Proteomes" id="UP001273531">
    <property type="component" value="Unassembled WGS sequence"/>
</dbReference>
<feature type="transmembrane region" description="Helical" evidence="1">
    <location>
        <begin position="171"/>
        <end position="195"/>
    </location>
</feature>
<evidence type="ECO:0008006" key="4">
    <source>
        <dbReference type="Google" id="ProtNLM"/>
    </source>
</evidence>
<name>A0ABU3Y2I6_9SPHN</name>
<accession>A0ABU3Y2I6</accession>
<evidence type="ECO:0000256" key="1">
    <source>
        <dbReference type="SAM" id="Phobius"/>
    </source>
</evidence>
<sequence length="244" mass="26213">MRLDLVGVLADARALWRRERELLVPIAGMFFFVPMLAIVLLLANSGFPGDATPEQLREAIAAFYEANIVAILAANLAIAFGSFTVLNLFFQGGGRTLGEVLGITLRRFLPYLAIYLIASVLFSFGLSLLVLPGLFVFGRTWLAAPSFAAMPEKGPIHAFREGWRRSAGFNWIVLLAAAMVTVIVAMLLIVVSSVLIGGLATLVEARVALVIGHVVTALIGGLAWTGFALLRVAAYRRTEPSIGT</sequence>
<comment type="caution">
    <text evidence="2">The sequence shown here is derived from an EMBL/GenBank/DDBJ whole genome shotgun (WGS) entry which is preliminary data.</text>
</comment>
<feature type="transmembrane region" description="Helical" evidence="1">
    <location>
        <begin position="207"/>
        <end position="230"/>
    </location>
</feature>
<keyword evidence="1" id="KW-0472">Membrane</keyword>
<proteinExistence type="predicted"/>
<organism evidence="2 3">
    <name type="scientific">Sphingomonas agrestis</name>
    <dbReference type="NCBI Taxonomy" id="3080540"/>
    <lineage>
        <taxon>Bacteria</taxon>
        <taxon>Pseudomonadati</taxon>
        <taxon>Pseudomonadota</taxon>
        <taxon>Alphaproteobacteria</taxon>
        <taxon>Sphingomonadales</taxon>
        <taxon>Sphingomonadaceae</taxon>
        <taxon>Sphingomonas</taxon>
    </lineage>
</organism>
<keyword evidence="1" id="KW-0812">Transmembrane</keyword>
<keyword evidence="3" id="KW-1185">Reference proteome</keyword>
<protein>
    <recommendedName>
        <fullName evidence="4">Glycerophosphoryl diester phosphodiesterase membrane domain-containing protein</fullName>
    </recommendedName>
</protein>
<feature type="transmembrane region" description="Helical" evidence="1">
    <location>
        <begin position="63"/>
        <end position="90"/>
    </location>
</feature>